<comment type="subcellular location">
    <subcellularLocation>
        <location evidence="2">Mitochondrion membrane</location>
    </subcellularLocation>
</comment>
<keyword evidence="7" id="KW-0809">Transit peptide</keyword>
<dbReference type="Gene3D" id="1.10.630.10">
    <property type="entry name" value="Cytochrome P450"/>
    <property type="match status" value="1"/>
</dbReference>
<evidence type="ECO:0000256" key="12">
    <source>
        <dbReference type="ARBA" id="ARBA00023136"/>
    </source>
</evidence>
<evidence type="ECO:0000256" key="16">
    <source>
        <dbReference type="PIRSR" id="PIRSR602399-1"/>
    </source>
</evidence>
<dbReference type="InterPro" id="IPR002399">
    <property type="entry name" value="Cyt_P450_mitochondrial"/>
</dbReference>
<dbReference type="InterPro" id="IPR001128">
    <property type="entry name" value="Cyt_P450"/>
</dbReference>
<dbReference type="PRINTS" id="PR00408">
    <property type="entry name" value="MITP450"/>
</dbReference>
<evidence type="ECO:0000256" key="1">
    <source>
        <dbReference type="ARBA" id="ARBA00001971"/>
    </source>
</evidence>
<dbReference type="AlphaFoldDB" id="A0A6P5L1G4"/>
<sequence length="529" mass="61072">MGWDRPRLRQWEMKQGAELGYQLLQPLLWRLGGCRTLRTGVLQEPLRESEPLSGSVRPFEAIPQSQGNPWIKMLRIWKDNGYENIHLEAQETFQKLGPIYRNKVGTLSTVNVMMPQDVEKVLKAEGSIPHRNLVLPWLRHRQIRNIKRGIFLLNGKEWLHYRMKLNQEVLSIKSTSQFIPLVTSVCQDFVQLLNDQIQKNTRKSITFDISPYVLRFSMEAGTYILYGERLGLISNNPNPDGLKFIQTMNNILSSTPMLLYTPLALSRLFKPKTWKLHLEAWDDIFQYAEKCIHKIYQEMCLNDSPQYSGIMAELLARGDLSLEAIKANITELTAGSVETTTFPILSTLFELARNQDLQSALRAESKEAGARLQENPELLVKELPLLRAAIKETLRLYPVGSLLHRYLAKDTVLQNYNVPAGTLVQIFLYCTGRSPEVFVRPELYDPTRWLAPTSDSGNNQVSNFRFVFFGFGIRQCIGRRVAETEMLLFLHHVLKNFQVETLCKDNLNLIYRFVLHPKTFPLFTFRNLN</sequence>
<dbReference type="InterPro" id="IPR050479">
    <property type="entry name" value="CYP11_CYP27_families"/>
</dbReference>
<keyword evidence="11" id="KW-0496">Mitochondrion</keyword>
<evidence type="ECO:0000256" key="5">
    <source>
        <dbReference type="ARBA" id="ARBA00022617"/>
    </source>
</evidence>
<keyword evidence="13" id="KW-0755">Steroidogenesis</keyword>
<evidence type="ECO:0000256" key="3">
    <source>
        <dbReference type="ARBA" id="ARBA00010617"/>
    </source>
</evidence>
<dbReference type="SUPFAM" id="SSF48264">
    <property type="entry name" value="Cytochrome P450"/>
    <property type="match status" value="1"/>
</dbReference>
<keyword evidence="12" id="KW-0472">Membrane</keyword>
<comment type="cofactor">
    <cofactor evidence="1 16">
        <name>heme</name>
        <dbReference type="ChEBI" id="CHEBI:30413"/>
    </cofactor>
</comment>
<dbReference type="InterPro" id="IPR017972">
    <property type="entry name" value="Cyt_P450_CS"/>
</dbReference>
<dbReference type="GO" id="GO:0032342">
    <property type="term" value="P:aldosterone biosynthetic process"/>
    <property type="evidence" value="ECO:0007669"/>
    <property type="project" value="TreeGrafter"/>
</dbReference>
<organism evidence="18 19">
    <name type="scientific">Phascolarctos cinereus</name>
    <name type="common">Koala</name>
    <dbReference type="NCBI Taxonomy" id="38626"/>
    <lineage>
        <taxon>Eukaryota</taxon>
        <taxon>Metazoa</taxon>
        <taxon>Chordata</taxon>
        <taxon>Craniata</taxon>
        <taxon>Vertebrata</taxon>
        <taxon>Euteleostomi</taxon>
        <taxon>Mammalia</taxon>
        <taxon>Metatheria</taxon>
        <taxon>Diprotodontia</taxon>
        <taxon>Phascolarctidae</taxon>
        <taxon>Phascolarctos</taxon>
    </lineage>
</organism>
<reference evidence="19" key="1">
    <citation type="submission" date="2025-08" db="UniProtKB">
        <authorList>
            <consortium name="RefSeq"/>
        </authorList>
    </citation>
    <scope>IDENTIFICATION</scope>
    <source>
        <tissue evidence="19">Spleen</tissue>
    </source>
</reference>
<dbReference type="InParanoid" id="A0A6P5L1G4"/>
<evidence type="ECO:0000256" key="15">
    <source>
        <dbReference type="ARBA" id="ARBA00047970"/>
    </source>
</evidence>
<evidence type="ECO:0000256" key="6">
    <source>
        <dbReference type="ARBA" id="ARBA00022723"/>
    </source>
</evidence>
<evidence type="ECO:0000256" key="11">
    <source>
        <dbReference type="ARBA" id="ARBA00023128"/>
    </source>
</evidence>
<dbReference type="PROSITE" id="PS00086">
    <property type="entry name" value="CYTOCHROME_P450"/>
    <property type="match status" value="1"/>
</dbReference>
<evidence type="ECO:0000313" key="19">
    <source>
        <dbReference type="RefSeq" id="XP_020850634.1"/>
    </source>
</evidence>
<dbReference type="InterPro" id="IPR036396">
    <property type="entry name" value="Cyt_P450_sf"/>
</dbReference>
<dbReference type="GO" id="GO:0008203">
    <property type="term" value="P:cholesterol metabolic process"/>
    <property type="evidence" value="ECO:0007669"/>
    <property type="project" value="TreeGrafter"/>
</dbReference>
<dbReference type="Pfam" id="PF00067">
    <property type="entry name" value="p450"/>
    <property type="match status" value="1"/>
</dbReference>
<evidence type="ECO:0000256" key="17">
    <source>
        <dbReference type="RuleBase" id="RU000461"/>
    </source>
</evidence>
<dbReference type="PANTHER" id="PTHR24279">
    <property type="entry name" value="CYTOCHROME P450"/>
    <property type="match status" value="1"/>
</dbReference>
<evidence type="ECO:0000313" key="18">
    <source>
        <dbReference type="Proteomes" id="UP000515140"/>
    </source>
</evidence>
<dbReference type="GO" id="GO:0034650">
    <property type="term" value="P:cortisol metabolic process"/>
    <property type="evidence" value="ECO:0007669"/>
    <property type="project" value="TreeGrafter"/>
</dbReference>
<dbReference type="GO" id="GO:0047783">
    <property type="term" value="F:corticosterone 18-monooxygenase activity"/>
    <property type="evidence" value="ECO:0007669"/>
    <property type="project" value="TreeGrafter"/>
</dbReference>
<evidence type="ECO:0000256" key="4">
    <source>
        <dbReference type="ARBA" id="ARBA00012767"/>
    </source>
</evidence>
<keyword evidence="18" id="KW-1185">Reference proteome</keyword>
<comment type="similarity">
    <text evidence="3 17">Belongs to the cytochrome P450 family.</text>
</comment>
<dbReference type="FunCoup" id="A0A6P5L1G4">
    <property type="interactions" value="107"/>
</dbReference>
<evidence type="ECO:0000256" key="14">
    <source>
        <dbReference type="ARBA" id="ARBA00047946"/>
    </source>
</evidence>
<evidence type="ECO:0000256" key="10">
    <source>
        <dbReference type="ARBA" id="ARBA00023033"/>
    </source>
</evidence>
<evidence type="ECO:0000256" key="2">
    <source>
        <dbReference type="ARBA" id="ARBA00004325"/>
    </source>
</evidence>
<keyword evidence="5 16" id="KW-0349">Heme</keyword>
<dbReference type="GeneID" id="110214194"/>
<proteinExistence type="inferred from homology"/>
<keyword evidence="8 17" id="KW-0560">Oxidoreductase</keyword>
<dbReference type="Proteomes" id="UP000515140">
    <property type="component" value="Unplaced"/>
</dbReference>
<evidence type="ECO:0000256" key="8">
    <source>
        <dbReference type="ARBA" id="ARBA00023002"/>
    </source>
</evidence>
<dbReference type="KEGG" id="pcw:110214194"/>
<protein>
    <recommendedName>
        <fullName evidence="4">steroid 11beta-monooxygenase</fullName>
        <ecNumber evidence="4">1.14.15.4</ecNumber>
    </recommendedName>
</protein>
<dbReference type="GO" id="GO:0020037">
    <property type="term" value="F:heme binding"/>
    <property type="evidence" value="ECO:0007669"/>
    <property type="project" value="InterPro"/>
</dbReference>
<dbReference type="GO" id="GO:0005506">
    <property type="term" value="F:iron ion binding"/>
    <property type="evidence" value="ECO:0007669"/>
    <property type="project" value="InterPro"/>
</dbReference>
<gene>
    <name evidence="19" type="primary">LOC110214194</name>
</gene>
<dbReference type="GO" id="GO:0005743">
    <property type="term" value="C:mitochondrial inner membrane"/>
    <property type="evidence" value="ECO:0007669"/>
    <property type="project" value="TreeGrafter"/>
</dbReference>
<dbReference type="OMA" id="RMGINSW"/>
<dbReference type="GO" id="GO:0004507">
    <property type="term" value="F:steroid 11-beta-monooxygenase activity"/>
    <property type="evidence" value="ECO:0007669"/>
    <property type="project" value="UniProtKB-EC"/>
</dbReference>
<name>A0A6P5L1G4_PHACI</name>
<dbReference type="EC" id="1.14.15.4" evidence="4"/>
<feature type="binding site" description="axial binding residue" evidence="16">
    <location>
        <position position="476"/>
    </location>
    <ligand>
        <name>heme</name>
        <dbReference type="ChEBI" id="CHEBI:30413"/>
    </ligand>
    <ligandPart>
        <name>Fe</name>
        <dbReference type="ChEBI" id="CHEBI:18248"/>
    </ligandPart>
</feature>
<dbReference type="PRINTS" id="PR00385">
    <property type="entry name" value="P450"/>
</dbReference>
<keyword evidence="10 17" id="KW-0503">Monooxygenase</keyword>
<dbReference type="GO" id="GO:0006704">
    <property type="term" value="P:glucocorticoid biosynthetic process"/>
    <property type="evidence" value="ECO:0007669"/>
    <property type="project" value="TreeGrafter"/>
</dbReference>
<dbReference type="PANTHER" id="PTHR24279:SF1">
    <property type="entry name" value="CYTOCHROME P450 11B2, MITOCHONDRIAL"/>
    <property type="match status" value="1"/>
</dbReference>
<comment type="catalytic activity">
    <reaction evidence="15">
        <text>21-hydroxyprogesterone + 2 reduced [adrenodoxin] + O2 + 2 H(+) = corticosterone + 2 oxidized [adrenodoxin] + H2O</text>
        <dbReference type="Rhea" id="RHEA:46104"/>
        <dbReference type="Rhea" id="RHEA-COMP:9998"/>
        <dbReference type="Rhea" id="RHEA-COMP:9999"/>
        <dbReference type="ChEBI" id="CHEBI:15377"/>
        <dbReference type="ChEBI" id="CHEBI:15378"/>
        <dbReference type="ChEBI" id="CHEBI:15379"/>
        <dbReference type="ChEBI" id="CHEBI:16827"/>
        <dbReference type="ChEBI" id="CHEBI:16973"/>
        <dbReference type="ChEBI" id="CHEBI:33737"/>
        <dbReference type="ChEBI" id="CHEBI:33738"/>
    </reaction>
    <physiologicalReaction direction="left-to-right" evidence="15">
        <dbReference type="Rhea" id="RHEA:46105"/>
    </physiologicalReaction>
</comment>
<comment type="catalytic activity">
    <reaction evidence="14">
        <text>a steroid + 2 reduced [adrenodoxin] + O2 + 2 H(+) = an 11beta-hydroxysteroid + 2 oxidized [adrenodoxin] + H2O</text>
        <dbReference type="Rhea" id="RHEA:15629"/>
        <dbReference type="Rhea" id="RHEA-COMP:9998"/>
        <dbReference type="Rhea" id="RHEA-COMP:9999"/>
        <dbReference type="ChEBI" id="CHEBI:15377"/>
        <dbReference type="ChEBI" id="CHEBI:15378"/>
        <dbReference type="ChEBI" id="CHEBI:15379"/>
        <dbReference type="ChEBI" id="CHEBI:33737"/>
        <dbReference type="ChEBI" id="CHEBI:33738"/>
        <dbReference type="ChEBI" id="CHEBI:35341"/>
        <dbReference type="ChEBI" id="CHEBI:35346"/>
        <dbReference type="EC" id="1.14.15.4"/>
    </reaction>
    <physiologicalReaction direction="left-to-right" evidence="14">
        <dbReference type="Rhea" id="RHEA:15630"/>
    </physiologicalReaction>
</comment>
<evidence type="ECO:0000256" key="7">
    <source>
        <dbReference type="ARBA" id="ARBA00022946"/>
    </source>
</evidence>
<dbReference type="GO" id="GO:0071375">
    <property type="term" value="P:cellular response to peptide hormone stimulus"/>
    <property type="evidence" value="ECO:0007669"/>
    <property type="project" value="TreeGrafter"/>
</dbReference>
<evidence type="ECO:0000256" key="13">
    <source>
        <dbReference type="ARBA" id="ARBA00023250"/>
    </source>
</evidence>
<accession>A0A6P5L1G4</accession>
<dbReference type="RefSeq" id="XP_020850634.1">
    <property type="nucleotide sequence ID" value="XM_020994975.1"/>
</dbReference>
<keyword evidence="9 16" id="KW-0408">Iron</keyword>
<keyword evidence="6 16" id="KW-0479">Metal-binding</keyword>
<evidence type="ECO:0000256" key="9">
    <source>
        <dbReference type="ARBA" id="ARBA00023004"/>
    </source>
</evidence>